<evidence type="ECO:0000313" key="1">
    <source>
        <dbReference type="EMBL" id="KAG7450633.1"/>
    </source>
</evidence>
<gene>
    <name evidence="1" type="ORF">BT62DRAFT_526772</name>
</gene>
<proteinExistence type="predicted"/>
<accession>A0A9P8AWJ4</accession>
<reference evidence="1" key="1">
    <citation type="submission" date="2020-11" db="EMBL/GenBank/DDBJ databases">
        <title>Adaptations for nitrogen fixation in a non-lichenized fungal sporocarp promotes dispersal by wood-feeding termites.</title>
        <authorList>
            <consortium name="DOE Joint Genome Institute"/>
            <person name="Koch R.A."/>
            <person name="Yoon G."/>
            <person name="Arayal U."/>
            <person name="Lail K."/>
            <person name="Amirebrahimi M."/>
            <person name="Labutti K."/>
            <person name="Lipzen A."/>
            <person name="Riley R."/>
            <person name="Barry K."/>
            <person name="Henrissat B."/>
            <person name="Grigoriev I.V."/>
            <person name="Herr J.R."/>
            <person name="Aime M.C."/>
        </authorList>
    </citation>
    <scope>NUCLEOTIDE SEQUENCE</scope>
    <source>
        <strain evidence="1">MCA 3950</strain>
    </source>
</reference>
<name>A0A9P8AWJ4_9AGAR</name>
<protein>
    <submittedName>
        <fullName evidence="1">Uncharacterized protein</fullName>
    </submittedName>
</protein>
<organism evidence="1 2">
    <name type="scientific">Guyanagaster necrorhizus</name>
    <dbReference type="NCBI Taxonomy" id="856835"/>
    <lineage>
        <taxon>Eukaryota</taxon>
        <taxon>Fungi</taxon>
        <taxon>Dikarya</taxon>
        <taxon>Basidiomycota</taxon>
        <taxon>Agaricomycotina</taxon>
        <taxon>Agaricomycetes</taxon>
        <taxon>Agaricomycetidae</taxon>
        <taxon>Agaricales</taxon>
        <taxon>Marasmiineae</taxon>
        <taxon>Physalacriaceae</taxon>
        <taxon>Guyanagaster</taxon>
    </lineage>
</organism>
<dbReference type="RefSeq" id="XP_043044133.1">
    <property type="nucleotide sequence ID" value="XM_043181262.1"/>
</dbReference>
<keyword evidence="2" id="KW-1185">Reference proteome</keyword>
<dbReference type="GeneID" id="66103558"/>
<dbReference type="Proteomes" id="UP000812287">
    <property type="component" value="Unassembled WGS sequence"/>
</dbReference>
<comment type="caution">
    <text evidence="1">The sequence shown here is derived from an EMBL/GenBank/DDBJ whole genome shotgun (WGS) entry which is preliminary data.</text>
</comment>
<dbReference type="AlphaFoldDB" id="A0A9P8AWJ4"/>
<dbReference type="EMBL" id="MU250526">
    <property type="protein sequence ID" value="KAG7450633.1"/>
    <property type="molecule type" value="Genomic_DNA"/>
</dbReference>
<sequence>MQHSVPSRFPADDETSAKCDQRIIEYPSSSARPLRGCFPSACSFFSSSPIDRFHVLFISRPVSHDRELKCLNVTLGVRDGTSYFGQRCGSFYHGLIFCVLLRIGPLRCTVAIIVLSLPYSLEMDSSLSHNTTCSPPSYPQHIYTVSNHSCISFLSPSSGTTHRFLTPSNSREMPHVPKEYN</sequence>
<evidence type="ECO:0000313" key="2">
    <source>
        <dbReference type="Proteomes" id="UP000812287"/>
    </source>
</evidence>